<accession>A0A8B6CHP2</accession>
<evidence type="ECO:0000259" key="7">
    <source>
        <dbReference type="Pfam" id="PF02931"/>
    </source>
</evidence>
<dbReference type="PANTHER" id="PTHR18945">
    <property type="entry name" value="NEUROTRANSMITTER GATED ION CHANNEL"/>
    <property type="match status" value="1"/>
</dbReference>
<reference evidence="9" key="1">
    <citation type="submission" date="2018-11" db="EMBL/GenBank/DDBJ databases">
        <authorList>
            <person name="Alioto T."/>
            <person name="Alioto T."/>
        </authorList>
    </citation>
    <scope>NUCLEOTIDE SEQUENCE</scope>
</reference>
<feature type="non-terminal residue" evidence="9">
    <location>
        <position position="1"/>
    </location>
</feature>
<keyword evidence="3 5" id="KW-1133">Transmembrane helix</keyword>
<dbReference type="GO" id="GO:0004888">
    <property type="term" value="F:transmembrane signaling receptor activity"/>
    <property type="evidence" value="ECO:0007669"/>
    <property type="project" value="InterPro"/>
</dbReference>
<dbReference type="Pfam" id="PF02931">
    <property type="entry name" value="Neur_chan_LBD"/>
    <property type="match status" value="1"/>
</dbReference>
<evidence type="ECO:0000256" key="3">
    <source>
        <dbReference type="ARBA" id="ARBA00022989"/>
    </source>
</evidence>
<dbReference type="AlphaFoldDB" id="A0A8B6CHP2"/>
<dbReference type="OrthoDB" id="6099057at2759"/>
<feature type="chain" id="PRO_5032663452" evidence="6">
    <location>
        <begin position="16"/>
        <end position="389"/>
    </location>
</feature>
<dbReference type="InterPro" id="IPR036734">
    <property type="entry name" value="Neur_chan_lig-bd_sf"/>
</dbReference>
<dbReference type="CDD" id="cd18989">
    <property type="entry name" value="LGIC_ECD_cation"/>
    <property type="match status" value="1"/>
</dbReference>
<keyword evidence="4 5" id="KW-0472">Membrane</keyword>
<feature type="domain" description="Neurotransmitter-gated ion-channel ligand-binding" evidence="7">
    <location>
        <begin position="25"/>
        <end position="233"/>
    </location>
</feature>
<dbReference type="CDD" id="cd19051">
    <property type="entry name" value="LGIC_TM_cation"/>
    <property type="match status" value="1"/>
</dbReference>
<proteinExistence type="predicted"/>
<dbReference type="GO" id="GO:0016020">
    <property type="term" value="C:membrane"/>
    <property type="evidence" value="ECO:0007669"/>
    <property type="project" value="UniProtKB-SubCell"/>
</dbReference>
<evidence type="ECO:0000313" key="10">
    <source>
        <dbReference type="Proteomes" id="UP000596742"/>
    </source>
</evidence>
<keyword evidence="2 5" id="KW-0812">Transmembrane</keyword>
<sequence length="389" mass="44216">MILLLLLTKFGLIPASDDYSTSLETSLRDEIFDDYVVQQRPNETIFIMITLNLLTVNNLDIKKQELTVSGHLSMTWDDNRLNWTDPLKFSANFTSIQYLFSSETYVWKPTLVIKNSIRDIGVITDPSIPMRISQTGRIFWNPPGIYKVSCKSDITYYPFDTQDCIIKLISWAYTTGEVILRINQNKAVDISDYTENGEWELISTSASTDGEQVTDGITGFSSLFFSIKLRRRPIFHIINSILPMSLMAVLIAVVFKLPVDSGEKTGFSLTVLLAYGVYLTMISDEIPSTSVSTSYLSLYLVFILTLGVLAILLTIVIQRIHFKTEDEEIPEWIQRITKQCYTKMLGKNTKRVHSDLKSQPINFKRHSIAPIQLNETSEKNNSGEVSDIK</sequence>
<dbReference type="PRINTS" id="PR00252">
    <property type="entry name" value="NRIONCHANNEL"/>
</dbReference>
<dbReference type="InterPro" id="IPR006029">
    <property type="entry name" value="Neurotrans-gated_channel_TM"/>
</dbReference>
<evidence type="ECO:0000256" key="6">
    <source>
        <dbReference type="SAM" id="SignalP"/>
    </source>
</evidence>
<feature type="transmembrane region" description="Helical" evidence="5">
    <location>
        <begin position="267"/>
        <end position="283"/>
    </location>
</feature>
<feature type="transmembrane region" description="Helical" evidence="5">
    <location>
        <begin position="234"/>
        <end position="255"/>
    </location>
</feature>
<comment type="caution">
    <text evidence="9">The sequence shown here is derived from an EMBL/GenBank/DDBJ whole genome shotgun (WGS) entry which is preliminary data.</text>
</comment>
<dbReference type="SUPFAM" id="SSF63712">
    <property type="entry name" value="Nicotinic receptor ligand binding domain-like"/>
    <property type="match status" value="1"/>
</dbReference>
<evidence type="ECO:0000259" key="8">
    <source>
        <dbReference type="Pfam" id="PF02932"/>
    </source>
</evidence>
<name>A0A8B6CHP2_MYTGA</name>
<dbReference type="Proteomes" id="UP000596742">
    <property type="component" value="Unassembled WGS sequence"/>
</dbReference>
<dbReference type="Pfam" id="PF02932">
    <property type="entry name" value="Neur_chan_memb"/>
    <property type="match status" value="1"/>
</dbReference>
<feature type="domain" description="Neurotransmitter-gated ion-channel transmembrane" evidence="8">
    <location>
        <begin position="241"/>
        <end position="366"/>
    </location>
</feature>
<gene>
    <name evidence="9" type="ORF">MGAL_10B043360</name>
</gene>
<dbReference type="Gene3D" id="1.20.58.390">
    <property type="entry name" value="Neurotransmitter-gated ion-channel transmembrane domain"/>
    <property type="match status" value="1"/>
</dbReference>
<protein>
    <submittedName>
        <fullName evidence="9">Uncharacterized protein</fullName>
    </submittedName>
</protein>
<evidence type="ECO:0000313" key="9">
    <source>
        <dbReference type="EMBL" id="VDI05523.1"/>
    </source>
</evidence>
<dbReference type="InterPro" id="IPR036719">
    <property type="entry name" value="Neuro-gated_channel_TM_sf"/>
</dbReference>
<dbReference type="InterPro" id="IPR006202">
    <property type="entry name" value="Neur_chan_lig-bd"/>
</dbReference>
<dbReference type="SUPFAM" id="SSF90112">
    <property type="entry name" value="Neurotransmitter-gated ion-channel transmembrane pore"/>
    <property type="match status" value="1"/>
</dbReference>
<comment type="subcellular location">
    <subcellularLocation>
        <location evidence="1">Membrane</location>
        <topology evidence="1">Multi-pass membrane protein</topology>
    </subcellularLocation>
</comment>
<dbReference type="InterPro" id="IPR038050">
    <property type="entry name" value="Neuro_actylchol_rec"/>
</dbReference>
<organism evidence="9 10">
    <name type="scientific">Mytilus galloprovincialis</name>
    <name type="common">Mediterranean mussel</name>
    <dbReference type="NCBI Taxonomy" id="29158"/>
    <lineage>
        <taxon>Eukaryota</taxon>
        <taxon>Metazoa</taxon>
        <taxon>Spiralia</taxon>
        <taxon>Lophotrochozoa</taxon>
        <taxon>Mollusca</taxon>
        <taxon>Bivalvia</taxon>
        <taxon>Autobranchia</taxon>
        <taxon>Pteriomorphia</taxon>
        <taxon>Mytilida</taxon>
        <taxon>Mytiloidea</taxon>
        <taxon>Mytilidae</taxon>
        <taxon>Mytilinae</taxon>
        <taxon>Mytilus</taxon>
    </lineage>
</organism>
<dbReference type="EMBL" id="UYJE01001823">
    <property type="protein sequence ID" value="VDI05523.1"/>
    <property type="molecule type" value="Genomic_DNA"/>
</dbReference>
<evidence type="ECO:0000256" key="5">
    <source>
        <dbReference type="SAM" id="Phobius"/>
    </source>
</evidence>
<evidence type="ECO:0000256" key="1">
    <source>
        <dbReference type="ARBA" id="ARBA00004141"/>
    </source>
</evidence>
<evidence type="ECO:0000256" key="2">
    <source>
        <dbReference type="ARBA" id="ARBA00022692"/>
    </source>
</evidence>
<keyword evidence="6" id="KW-0732">Signal</keyword>
<dbReference type="InterPro" id="IPR006201">
    <property type="entry name" value="Neur_channel"/>
</dbReference>
<dbReference type="GO" id="GO:0005230">
    <property type="term" value="F:extracellular ligand-gated monoatomic ion channel activity"/>
    <property type="evidence" value="ECO:0007669"/>
    <property type="project" value="InterPro"/>
</dbReference>
<evidence type="ECO:0000256" key="4">
    <source>
        <dbReference type="ARBA" id="ARBA00023136"/>
    </source>
</evidence>
<dbReference type="FunFam" id="2.70.170.10:FF:000028">
    <property type="entry name" value="AcetylCholine Receptor"/>
    <property type="match status" value="1"/>
</dbReference>
<dbReference type="Gene3D" id="2.70.170.10">
    <property type="entry name" value="Neurotransmitter-gated ion-channel ligand-binding domain"/>
    <property type="match status" value="1"/>
</dbReference>
<feature type="signal peptide" evidence="6">
    <location>
        <begin position="1"/>
        <end position="15"/>
    </location>
</feature>
<feature type="transmembrane region" description="Helical" evidence="5">
    <location>
        <begin position="295"/>
        <end position="317"/>
    </location>
</feature>
<keyword evidence="10" id="KW-1185">Reference proteome</keyword>